<keyword evidence="2" id="KW-1185">Reference proteome</keyword>
<dbReference type="EMBL" id="JAHUTI010070540">
    <property type="protein sequence ID" value="MED6255216.1"/>
    <property type="molecule type" value="Genomic_DNA"/>
</dbReference>
<evidence type="ECO:0000313" key="1">
    <source>
        <dbReference type="EMBL" id="MED6255216.1"/>
    </source>
</evidence>
<evidence type="ECO:0000313" key="2">
    <source>
        <dbReference type="Proteomes" id="UP001345963"/>
    </source>
</evidence>
<proteinExistence type="predicted"/>
<protein>
    <submittedName>
        <fullName evidence="1">Uncharacterized protein</fullName>
    </submittedName>
</protein>
<organism evidence="1 2">
    <name type="scientific">Ataeniobius toweri</name>
    <dbReference type="NCBI Taxonomy" id="208326"/>
    <lineage>
        <taxon>Eukaryota</taxon>
        <taxon>Metazoa</taxon>
        <taxon>Chordata</taxon>
        <taxon>Craniata</taxon>
        <taxon>Vertebrata</taxon>
        <taxon>Euteleostomi</taxon>
        <taxon>Actinopterygii</taxon>
        <taxon>Neopterygii</taxon>
        <taxon>Teleostei</taxon>
        <taxon>Neoteleostei</taxon>
        <taxon>Acanthomorphata</taxon>
        <taxon>Ovalentaria</taxon>
        <taxon>Atherinomorphae</taxon>
        <taxon>Cyprinodontiformes</taxon>
        <taxon>Goodeidae</taxon>
        <taxon>Ataeniobius</taxon>
    </lineage>
</organism>
<name>A0ABU7BX21_9TELE</name>
<dbReference type="Proteomes" id="UP001345963">
    <property type="component" value="Unassembled WGS sequence"/>
</dbReference>
<gene>
    <name evidence="1" type="ORF">ATANTOWER_006224</name>
</gene>
<accession>A0ABU7BX21</accession>
<reference evidence="1 2" key="1">
    <citation type="submission" date="2021-07" db="EMBL/GenBank/DDBJ databases">
        <authorList>
            <person name="Palmer J.M."/>
        </authorList>
    </citation>
    <scope>NUCLEOTIDE SEQUENCE [LARGE SCALE GENOMIC DNA]</scope>
    <source>
        <strain evidence="1 2">AT_MEX2019</strain>
        <tissue evidence="1">Muscle</tissue>
    </source>
</reference>
<sequence>MWRKRCFKYNLEPHPGPVLHSHLVSHYGCCNDIQYVDLKDLLMCSATLGLNALIVTEVKDQIFSGHDADPARSSQRRFLLFSITVRSFNFSCSSGKIPHHDPDDSH</sequence>
<comment type="caution">
    <text evidence="1">The sequence shown here is derived from an EMBL/GenBank/DDBJ whole genome shotgun (WGS) entry which is preliminary data.</text>
</comment>